<evidence type="ECO:0000313" key="3">
    <source>
        <dbReference type="Proteomes" id="UP001058860"/>
    </source>
</evidence>
<feature type="transmembrane region" description="Helical" evidence="1">
    <location>
        <begin position="29"/>
        <end position="49"/>
    </location>
</feature>
<feature type="transmembrane region" description="Helical" evidence="1">
    <location>
        <begin position="96"/>
        <end position="114"/>
    </location>
</feature>
<keyword evidence="1" id="KW-0812">Transmembrane</keyword>
<keyword evidence="1" id="KW-0472">Membrane</keyword>
<organism evidence="2 3">
    <name type="scientific">Svornostia abyssi</name>
    <dbReference type="NCBI Taxonomy" id="2898438"/>
    <lineage>
        <taxon>Bacteria</taxon>
        <taxon>Bacillati</taxon>
        <taxon>Actinomycetota</taxon>
        <taxon>Thermoleophilia</taxon>
        <taxon>Solirubrobacterales</taxon>
        <taxon>Baekduiaceae</taxon>
        <taxon>Svornostia</taxon>
    </lineage>
</organism>
<evidence type="ECO:0000256" key="1">
    <source>
        <dbReference type="SAM" id="Phobius"/>
    </source>
</evidence>
<gene>
    <name evidence="2" type="ORF">LRS13_11670</name>
</gene>
<dbReference type="EMBL" id="CP088295">
    <property type="protein sequence ID" value="UUY06133.1"/>
    <property type="molecule type" value="Genomic_DNA"/>
</dbReference>
<dbReference type="Proteomes" id="UP001058860">
    <property type="component" value="Chromosome"/>
</dbReference>
<name>A0ABY5PN93_9ACTN</name>
<protein>
    <recommendedName>
        <fullName evidence="4">Integral membrane protein</fullName>
    </recommendedName>
</protein>
<sequence length="348" mass="37649">MDDLQACERGLRRAGLPLLIEDYSAYEDIFTRAAPLLGLVFVGQAFGAIDLTWEWWANVLAVLGGIGILFGALAIVNRRGGRPALSLPARVGPTELTLFVLVPALLPLLFGGQWRSAAVTAIGNLLLLGLIWAVVGYGVLWIVVWSVRRLLDQLATSFALLARAVPLLLVFSIVLFINTEMWQVFSSLSDVQVVEVAVLFIAVGLVFIVARVPKEVQEIERQVGEGPPLRTRQLVNVGLVLVIAQGLQVLTVAVLLGAFFVAFGALAVQPEVVESWIGTAPEEIAGTPVSVELLRVSGALGAFSGLYYAIAVLTDGTYRDEFLEEVIGSMRDTFRLRARYLALRGVRG</sequence>
<dbReference type="RefSeq" id="WP_353866562.1">
    <property type="nucleotide sequence ID" value="NZ_CP088295.1"/>
</dbReference>
<proteinExistence type="predicted"/>
<feature type="transmembrane region" description="Helical" evidence="1">
    <location>
        <begin position="196"/>
        <end position="213"/>
    </location>
</feature>
<evidence type="ECO:0008006" key="4">
    <source>
        <dbReference type="Google" id="ProtNLM"/>
    </source>
</evidence>
<reference evidence="3" key="1">
    <citation type="submission" date="2021-11" db="EMBL/GenBank/DDBJ databases">
        <title>Cultivation dependent microbiological survey of springs from the worlds oldest radium mine currently devoted to the extraction of radon-saturated water.</title>
        <authorList>
            <person name="Kapinusova G."/>
            <person name="Smrhova T."/>
            <person name="Strejcek M."/>
            <person name="Suman J."/>
            <person name="Jani K."/>
            <person name="Pajer P."/>
            <person name="Uhlik O."/>
        </authorList>
    </citation>
    <scope>NUCLEOTIDE SEQUENCE [LARGE SCALE GENOMIC DNA]</scope>
    <source>
        <strain evidence="3">J379</strain>
    </source>
</reference>
<keyword evidence="3" id="KW-1185">Reference proteome</keyword>
<evidence type="ECO:0000313" key="2">
    <source>
        <dbReference type="EMBL" id="UUY06133.1"/>
    </source>
</evidence>
<feature type="transmembrane region" description="Helical" evidence="1">
    <location>
        <begin position="154"/>
        <end position="176"/>
    </location>
</feature>
<feature type="transmembrane region" description="Helical" evidence="1">
    <location>
        <begin position="234"/>
        <end position="267"/>
    </location>
</feature>
<accession>A0ABY5PN93</accession>
<keyword evidence="1" id="KW-1133">Transmembrane helix</keyword>
<feature type="transmembrane region" description="Helical" evidence="1">
    <location>
        <begin position="55"/>
        <end position="76"/>
    </location>
</feature>
<feature type="transmembrane region" description="Helical" evidence="1">
    <location>
        <begin position="126"/>
        <end position="147"/>
    </location>
</feature>